<name>A0A7J7JHZ9_BUGNE</name>
<protein>
    <submittedName>
        <fullName evidence="1">Uncharacterized protein</fullName>
    </submittedName>
</protein>
<dbReference type="EMBL" id="VXIV02002384">
    <property type="protein sequence ID" value="KAF6025959.1"/>
    <property type="molecule type" value="Genomic_DNA"/>
</dbReference>
<sequence>MAFDLTPDLDLSTCFHLIKRGTIRLEVKFSKALDAPLIRTYKFLHVINSKEIYSILENYEEDEFFGVLPIDRVPSSSLTDYPCCGIVNTKPHNHPGEHWVMFLKTEN</sequence>
<dbReference type="OrthoDB" id="6266789at2759"/>
<dbReference type="Gene3D" id="3.40.395.10">
    <property type="entry name" value="Adenoviral Proteinase, Chain A"/>
    <property type="match status" value="1"/>
</dbReference>
<evidence type="ECO:0000313" key="1">
    <source>
        <dbReference type="EMBL" id="KAF6025959.1"/>
    </source>
</evidence>
<comment type="caution">
    <text evidence="1">The sequence shown here is derived from an EMBL/GenBank/DDBJ whole genome shotgun (WGS) entry which is preliminary data.</text>
</comment>
<evidence type="ECO:0000313" key="2">
    <source>
        <dbReference type="Proteomes" id="UP000593567"/>
    </source>
</evidence>
<gene>
    <name evidence="1" type="ORF">EB796_015735</name>
</gene>
<keyword evidence="2" id="KW-1185">Reference proteome</keyword>
<proteinExistence type="predicted"/>
<reference evidence="1" key="1">
    <citation type="submission" date="2020-06" db="EMBL/GenBank/DDBJ databases">
        <title>Draft genome of Bugula neritina, a colonial animal packing powerful symbionts and potential medicines.</title>
        <authorList>
            <person name="Rayko M."/>
        </authorList>
    </citation>
    <scope>NUCLEOTIDE SEQUENCE [LARGE SCALE GENOMIC DNA]</scope>
    <source>
        <strain evidence="1">Kwan_BN1</strain>
    </source>
</reference>
<dbReference type="AlphaFoldDB" id="A0A7J7JHZ9"/>
<organism evidence="1 2">
    <name type="scientific">Bugula neritina</name>
    <name type="common">Brown bryozoan</name>
    <name type="synonym">Sertularia neritina</name>
    <dbReference type="NCBI Taxonomy" id="10212"/>
    <lineage>
        <taxon>Eukaryota</taxon>
        <taxon>Metazoa</taxon>
        <taxon>Spiralia</taxon>
        <taxon>Lophotrochozoa</taxon>
        <taxon>Bryozoa</taxon>
        <taxon>Gymnolaemata</taxon>
        <taxon>Cheilostomatida</taxon>
        <taxon>Flustrina</taxon>
        <taxon>Buguloidea</taxon>
        <taxon>Bugulidae</taxon>
        <taxon>Bugula</taxon>
    </lineage>
</organism>
<dbReference type="Proteomes" id="UP000593567">
    <property type="component" value="Unassembled WGS sequence"/>
</dbReference>
<accession>A0A7J7JHZ9</accession>